<sequence>MSNWQKPSKREPPKTKAELREMLTEAVRNTPSPDQASKQRPAKVKKATAGAADID</sequence>
<accession>A0ABS3MFN2</accession>
<gene>
    <name evidence="2" type="ORF">J4P68_12480</name>
</gene>
<protein>
    <submittedName>
        <fullName evidence="2">Uncharacterized protein</fullName>
    </submittedName>
</protein>
<reference evidence="2" key="1">
    <citation type="journal article" date="2021" name="Int. J. Syst. Evol. Microbiol.">
        <title>Bradyrhizobium septentrionale sp. nov. (sv. septentrionale) and Bradyrhizobium quebecense sp. nov. (sv. septentrionale) associated with legumes native to Canada possess rearranged symbiosis genes and numerous insertion sequences.</title>
        <authorList>
            <person name="Bromfield E.S.P."/>
            <person name="Cloutier S."/>
        </authorList>
    </citation>
    <scope>NUCLEOTIDE SEQUENCE</scope>
    <source>
        <strain evidence="2">12S5</strain>
    </source>
</reference>
<name>A0ABS3MFN2_9BRAD</name>
<comment type="caution">
    <text evidence="2">The sequence shown here is derived from an EMBL/GenBank/DDBJ whole genome shotgun (WGS) entry which is preliminary data.</text>
</comment>
<evidence type="ECO:0000313" key="3">
    <source>
        <dbReference type="Proteomes" id="UP000692816"/>
    </source>
</evidence>
<dbReference type="Proteomes" id="UP000692816">
    <property type="component" value="Unassembled WGS sequence"/>
</dbReference>
<keyword evidence="3" id="KW-1185">Reference proteome</keyword>
<organism evidence="2 3">
    <name type="scientific">Bradyrhizobium quebecense</name>
    <dbReference type="NCBI Taxonomy" id="2748629"/>
    <lineage>
        <taxon>Bacteria</taxon>
        <taxon>Pseudomonadati</taxon>
        <taxon>Pseudomonadota</taxon>
        <taxon>Alphaproteobacteria</taxon>
        <taxon>Hyphomicrobiales</taxon>
        <taxon>Nitrobacteraceae</taxon>
        <taxon>Bradyrhizobium</taxon>
    </lineage>
</organism>
<dbReference type="EMBL" id="JAGEPA010000001">
    <property type="protein sequence ID" value="MBO1430252.1"/>
    <property type="molecule type" value="Genomic_DNA"/>
</dbReference>
<feature type="region of interest" description="Disordered" evidence="1">
    <location>
        <begin position="25"/>
        <end position="55"/>
    </location>
</feature>
<evidence type="ECO:0000256" key="1">
    <source>
        <dbReference type="SAM" id="MobiDB-lite"/>
    </source>
</evidence>
<feature type="compositionally biased region" description="Polar residues" evidence="1">
    <location>
        <begin position="27"/>
        <end position="38"/>
    </location>
</feature>
<proteinExistence type="predicted"/>
<evidence type="ECO:0000313" key="2">
    <source>
        <dbReference type="EMBL" id="MBO1430252.1"/>
    </source>
</evidence>
<dbReference type="RefSeq" id="WP_207832907.1">
    <property type="nucleotide sequence ID" value="NZ_CP088282.1"/>
</dbReference>